<feature type="compositionally biased region" description="Polar residues" evidence="1">
    <location>
        <begin position="539"/>
        <end position="550"/>
    </location>
</feature>
<dbReference type="EMBL" id="MUJZ01024886">
    <property type="protein sequence ID" value="OTF79092.1"/>
    <property type="molecule type" value="Genomic_DNA"/>
</dbReference>
<dbReference type="SUPFAM" id="SSF48452">
    <property type="entry name" value="TPR-like"/>
    <property type="match status" value="1"/>
</dbReference>
<evidence type="ECO:0000256" key="1">
    <source>
        <dbReference type="SAM" id="MobiDB-lite"/>
    </source>
</evidence>
<dbReference type="InterPro" id="IPR052630">
    <property type="entry name" value="TTC17"/>
</dbReference>
<name>A0A1Y3BE11_EURMA</name>
<accession>A0A1Y3BE11</accession>
<proteinExistence type="predicted"/>
<evidence type="ECO:0000313" key="2">
    <source>
        <dbReference type="EMBL" id="OTF79092.1"/>
    </source>
</evidence>
<dbReference type="PANTHER" id="PTHR16091">
    <property type="entry name" value="TTC17 PROTEIN"/>
    <property type="match status" value="1"/>
</dbReference>
<feature type="region of interest" description="Disordered" evidence="1">
    <location>
        <begin position="508"/>
        <end position="565"/>
    </location>
</feature>
<dbReference type="PANTHER" id="PTHR16091:SF1">
    <property type="entry name" value="TETRATRICOPEPTIDE REPEAT PROTEIN 17"/>
    <property type="match status" value="1"/>
</dbReference>
<protein>
    <submittedName>
        <fullName evidence="2">Tetratricopeptide repeat protein 17-like protein</fullName>
    </submittedName>
</protein>
<dbReference type="OrthoDB" id="2115703at2759"/>
<dbReference type="InterPro" id="IPR011990">
    <property type="entry name" value="TPR-like_helical_dom_sf"/>
</dbReference>
<keyword evidence="3" id="KW-1185">Reference proteome</keyword>
<dbReference type="GO" id="GO:0015629">
    <property type="term" value="C:actin cytoskeleton"/>
    <property type="evidence" value="ECO:0007669"/>
    <property type="project" value="TreeGrafter"/>
</dbReference>
<dbReference type="InterPro" id="IPR019734">
    <property type="entry name" value="TPR_rpt"/>
</dbReference>
<dbReference type="Proteomes" id="UP000194236">
    <property type="component" value="Unassembled WGS sequence"/>
</dbReference>
<dbReference type="GO" id="GO:0005737">
    <property type="term" value="C:cytoplasm"/>
    <property type="evidence" value="ECO:0007669"/>
    <property type="project" value="TreeGrafter"/>
</dbReference>
<reference evidence="2 3" key="1">
    <citation type="submission" date="2017-03" db="EMBL/GenBank/DDBJ databases">
        <title>Genome Survey of Euroglyphus maynei.</title>
        <authorList>
            <person name="Arlian L.G."/>
            <person name="Morgan M.S."/>
            <person name="Rider S.D."/>
        </authorList>
    </citation>
    <scope>NUCLEOTIDE SEQUENCE [LARGE SCALE GENOMIC DNA]</scope>
    <source>
        <strain evidence="2">Arlian Lab</strain>
        <tissue evidence="2">Whole body</tissue>
    </source>
</reference>
<organism evidence="2 3">
    <name type="scientific">Euroglyphus maynei</name>
    <name type="common">Mayne's house dust mite</name>
    <dbReference type="NCBI Taxonomy" id="6958"/>
    <lineage>
        <taxon>Eukaryota</taxon>
        <taxon>Metazoa</taxon>
        <taxon>Ecdysozoa</taxon>
        <taxon>Arthropoda</taxon>
        <taxon>Chelicerata</taxon>
        <taxon>Arachnida</taxon>
        <taxon>Acari</taxon>
        <taxon>Acariformes</taxon>
        <taxon>Sarcoptiformes</taxon>
        <taxon>Astigmata</taxon>
        <taxon>Psoroptidia</taxon>
        <taxon>Analgoidea</taxon>
        <taxon>Pyroglyphidae</taxon>
        <taxon>Pyroglyphinae</taxon>
        <taxon>Euroglyphus</taxon>
    </lineage>
</organism>
<gene>
    <name evidence="2" type="ORF">BLA29_001107</name>
</gene>
<dbReference type="AlphaFoldDB" id="A0A1Y3BE11"/>
<comment type="caution">
    <text evidence="2">The sequence shown here is derived from an EMBL/GenBank/DDBJ whole genome shotgun (WGS) entry which is preliminary data.</text>
</comment>
<evidence type="ECO:0000313" key="3">
    <source>
        <dbReference type="Proteomes" id="UP000194236"/>
    </source>
</evidence>
<sequence length="565" mass="66187">MEDSIFQIRRPYDLMSLLQQEKRAEVFAKIKTQLMTQKEEIESENFDNQEDVEQLVYHTNSDCLKAKKPLVQFDLYVGTMVFSYPRNDPHSLPSQFSVKMFHDQQDRISSPTYENDLHFNPKNKKWNTLTSSNTSSKIGLKTNENESINFDIENDSKPNKWKNAPDCNEYPLTDFSMTSFEHLLVSVFQLFKIFKFNLRLFYFQSVRSRKNLKMDAESEILRFIGKWKSYQAFGKDISDGLKQNSSSWILYTLASFYWRGMGQAEQAIECVRRAIHSSPNEYRSIPLLSLATILHRSRSYDEAVIVLHGIIDMAPEIPHSHYILANIYTVMTDYNKSIICLDNVSKLCPNFIEAKLRKHAVLCHMGIENALKAQHENLQKTLDELKDYQRQQELWINYHQKLRSEQAPPNVQLEQRLHYREFKIRQKLEDENFFKQDNNQQQHPNRDDPMTMAALNQIQMKLESGKNLFDLHFEIEEPESYEKNLDKMKSKENDEERSNRIKKLLASSTNGNNIENMELDVHQQQQDDESDHDEESNTSKECPTSSSSDSRPVLLPVSFVLPSSD</sequence>
<feature type="compositionally biased region" description="Acidic residues" evidence="1">
    <location>
        <begin position="526"/>
        <end position="536"/>
    </location>
</feature>
<dbReference type="GO" id="GO:0030041">
    <property type="term" value="P:actin filament polymerization"/>
    <property type="evidence" value="ECO:0007669"/>
    <property type="project" value="TreeGrafter"/>
</dbReference>
<dbReference type="SMART" id="SM00028">
    <property type="entry name" value="TPR"/>
    <property type="match status" value="3"/>
</dbReference>
<dbReference type="Gene3D" id="1.25.40.10">
    <property type="entry name" value="Tetratricopeptide repeat domain"/>
    <property type="match status" value="1"/>
</dbReference>